<evidence type="ECO:0000313" key="3">
    <source>
        <dbReference type="Proteomes" id="UP001227192"/>
    </source>
</evidence>
<gene>
    <name evidence="2" type="ORF">VN97_g10137</name>
</gene>
<proteinExistence type="predicted"/>
<dbReference type="Proteomes" id="UP001227192">
    <property type="component" value="Unassembled WGS sequence"/>
</dbReference>
<keyword evidence="3" id="KW-1185">Reference proteome</keyword>
<accession>A0AAI9T9X9</accession>
<dbReference type="EMBL" id="LACB01000448">
    <property type="protein sequence ID" value="KAJ9483272.1"/>
    <property type="molecule type" value="Genomic_DNA"/>
</dbReference>
<evidence type="ECO:0000313" key="2">
    <source>
        <dbReference type="EMBL" id="KAJ9483272.1"/>
    </source>
</evidence>
<reference evidence="2" key="1">
    <citation type="submission" date="2015-06" db="EMBL/GenBank/DDBJ databases">
        <authorList>
            <person name="Nguyen H."/>
        </authorList>
    </citation>
    <scope>NUCLEOTIDE SEQUENCE</scope>
    <source>
        <strain evidence="2">DAOM 180753</strain>
    </source>
</reference>
<feature type="region of interest" description="Disordered" evidence="1">
    <location>
        <begin position="1"/>
        <end position="61"/>
    </location>
</feature>
<feature type="compositionally biased region" description="Low complexity" evidence="1">
    <location>
        <begin position="24"/>
        <end position="45"/>
    </location>
</feature>
<name>A0AAI9T9X9_PENTH</name>
<organism evidence="2 3">
    <name type="scientific">Penicillium thymicola</name>
    <dbReference type="NCBI Taxonomy" id="293382"/>
    <lineage>
        <taxon>Eukaryota</taxon>
        <taxon>Fungi</taxon>
        <taxon>Dikarya</taxon>
        <taxon>Ascomycota</taxon>
        <taxon>Pezizomycotina</taxon>
        <taxon>Eurotiomycetes</taxon>
        <taxon>Eurotiomycetidae</taxon>
        <taxon>Eurotiales</taxon>
        <taxon>Aspergillaceae</taxon>
        <taxon>Penicillium</taxon>
    </lineage>
</organism>
<dbReference type="AlphaFoldDB" id="A0AAI9T9X9"/>
<reference evidence="2" key="2">
    <citation type="journal article" date="2016" name="Fungal Biol.">
        <title>Ochratoxin A production by Penicillium thymicola.</title>
        <authorList>
            <person name="Nguyen H.D.T."/>
            <person name="McMullin D.R."/>
            <person name="Ponomareva E."/>
            <person name="Riley R."/>
            <person name="Pomraning K.R."/>
            <person name="Baker S.E."/>
            <person name="Seifert K.A."/>
        </authorList>
    </citation>
    <scope>NUCLEOTIDE SEQUENCE</scope>
    <source>
        <strain evidence="2">DAOM 180753</strain>
    </source>
</reference>
<sequence length="151" mass="15612">MSGSQDETGLGMDESPIPGPPASTPTSTPTSSPASSPASSGTRSPIIERSERSEPLIPDIQPHGSLAALTMCSVIFYLHQAGLHNPSPLTPRAESKVHTHASINPQPMAGSLAPSDLIMTEVSPSTAGPTWSSNGYALNAECLNLIPECLN</sequence>
<protein>
    <submittedName>
        <fullName evidence="2">Uncharacterized protein</fullName>
    </submittedName>
</protein>
<comment type="caution">
    <text evidence="2">The sequence shown here is derived from an EMBL/GenBank/DDBJ whole genome shotgun (WGS) entry which is preliminary data.</text>
</comment>
<evidence type="ECO:0000256" key="1">
    <source>
        <dbReference type="SAM" id="MobiDB-lite"/>
    </source>
</evidence>